<evidence type="ECO:0000313" key="1">
    <source>
        <dbReference type="EMBL" id="MBP1889936.1"/>
    </source>
</evidence>
<protein>
    <submittedName>
        <fullName evidence="1">Uncharacterized protein</fullName>
    </submittedName>
</protein>
<dbReference type="RefSeq" id="WP_209796832.1">
    <property type="nucleotide sequence ID" value="NZ_JAGGJZ010000004.1"/>
</dbReference>
<accession>A0ABS4F131</accession>
<comment type="caution">
    <text evidence="1">The sequence shown here is derived from an EMBL/GenBank/DDBJ whole genome shotgun (WGS) entry which is preliminary data.</text>
</comment>
<organism evidence="1 2">
    <name type="scientific">Clostridium moniliforme</name>
    <dbReference type="NCBI Taxonomy" id="39489"/>
    <lineage>
        <taxon>Bacteria</taxon>
        <taxon>Bacillati</taxon>
        <taxon>Bacillota</taxon>
        <taxon>Clostridia</taxon>
        <taxon>Eubacteriales</taxon>
        <taxon>Clostridiaceae</taxon>
        <taxon>Clostridium</taxon>
    </lineage>
</organism>
<sequence>MIDKTKLINTIITPKNTIKDTAQINVSETFSNSTLDGDVSNFILNSNLDNKDIIK</sequence>
<name>A0ABS4F131_9CLOT</name>
<gene>
    <name evidence="1" type="ORF">J2Z53_001520</name>
</gene>
<dbReference type="EMBL" id="JAGGJZ010000004">
    <property type="protein sequence ID" value="MBP1889936.1"/>
    <property type="molecule type" value="Genomic_DNA"/>
</dbReference>
<proteinExistence type="predicted"/>
<keyword evidence="2" id="KW-1185">Reference proteome</keyword>
<reference evidence="1 2" key="1">
    <citation type="submission" date="2021-03" db="EMBL/GenBank/DDBJ databases">
        <title>Genomic Encyclopedia of Type Strains, Phase IV (KMG-IV): sequencing the most valuable type-strain genomes for metagenomic binning, comparative biology and taxonomic classification.</title>
        <authorList>
            <person name="Goeker M."/>
        </authorList>
    </citation>
    <scope>NUCLEOTIDE SEQUENCE [LARGE SCALE GENOMIC DNA]</scope>
    <source>
        <strain evidence="1 2">DSM 3984</strain>
    </source>
</reference>
<dbReference type="Proteomes" id="UP000783390">
    <property type="component" value="Unassembled WGS sequence"/>
</dbReference>
<evidence type="ECO:0000313" key="2">
    <source>
        <dbReference type="Proteomes" id="UP000783390"/>
    </source>
</evidence>